<feature type="transmembrane region" description="Helical" evidence="1">
    <location>
        <begin position="12"/>
        <end position="33"/>
    </location>
</feature>
<feature type="transmembrane region" description="Helical" evidence="1">
    <location>
        <begin position="85"/>
        <end position="104"/>
    </location>
</feature>
<reference evidence="3" key="1">
    <citation type="submission" date="2015-07" db="EMBL/GenBank/DDBJ databases">
        <authorList>
            <person name="Ju K.-S."/>
            <person name="Doroghazi J.R."/>
            <person name="Metcalf W.W."/>
        </authorList>
    </citation>
    <scope>NUCLEOTIDE SEQUENCE [LARGE SCALE GENOMIC DNA]</scope>
    <source>
        <strain evidence="3">NRRL 2290</strain>
    </source>
</reference>
<dbReference type="EMBL" id="LGUS01000210">
    <property type="protein sequence ID" value="KOG30543.1"/>
    <property type="molecule type" value="Genomic_DNA"/>
</dbReference>
<evidence type="ECO:0000313" key="3">
    <source>
        <dbReference type="Proteomes" id="UP000037251"/>
    </source>
</evidence>
<dbReference type="STRING" id="67356.AQJ84_00345"/>
<feature type="transmembrane region" description="Helical" evidence="1">
    <location>
        <begin position="53"/>
        <end position="73"/>
    </location>
</feature>
<feature type="transmembrane region" description="Helical" evidence="1">
    <location>
        <begin position="133"/>
        <end position="150"/>
    </location>
</feature>
<evidence type="ECO:0000256" key="1">
    <source>
        <dbReference type="SAM" id="Phobius"/>
    </source>
</evidence>
<dbReference type="RefSeq" id="WP_059198786.1">
    <property type="nucleotide sequence ID" value="NZ_KQ948988.1"/>
</dbReference>
<protein>
    <submittedName>
        <fullName evidence="2">Uncharacterized protein</fullName>
    </submittedName>
</protein>
<dbReference type="OrthoDB" id="5125370at2"/>
<keyword evidence="3" id="KW-1185">Reference proteome</keyword>
<evidence type="ECO:0000313" key="2">
    <source>
        <dbReference type="EMBL" id="KOG30543.1"/>
    </source>
</evidence>
<sequence length="377" mass="40586">MGTLSAAGMANGMIATRFAMAVNIGLVVIVGVWHLGLDTLLMLRGWQEYEPRAAAAGSWLALAVIQTVGSILLLRSALGGPIARWLAGASLVTGVVATATYPAGGMISEVSWAWNTVGWFGVLLLMQRPLWELVVLLAANTAVTVGFLVADGALDQVMLSRLLAVTHTTAGVQLTFAYLARQLNDGAREATETAAGQAERLARATADETVHAERRRRYEYLRSRVEPLLRGLAERQLDPGDTVVRHRAAVEAARLRRLFVETDDTPHPLLHELRACADVAERRGVRVTLLSYGDLPDLPTSARGELAEGALLVLAAAATQARVTVVTTPEDVVVSVVADAPPETLVESPGQLTVSAVYDQEEDQLWWETRWPVRPAP</sequence>
<keyword evidence="1" id="KW-0472">Membrane</keyword>
<dbReference type="PATRIC" id="fig|67356.5.peg.7252"/>
<dbReference type="eggNOG" id="COG4585">
    <property type="taxonomic scope" value="Bacteria"/>
</dbReference>
<dbReference type="Proteomes" id="UP000037251">
    <property type="component" value="Unassembled WGS sequence"/>
</dbReference>
<name>A0A0L8KX63_9ACTN</name>
<keyword evidence="1" id="KW-0812">Transmembrane</keyword>
<comment type="caution">
    <text evidence="2">The sequence shown here is derived from an EMBL/GenBank/DDBJ whole genome shotgun (WGS) entry which is preliminary data.</text>
</comment>
<keyword evidence="1" id="KW-1133">Transmembrane helix</keyword>
<feature type="transmembrane region" description="Helical" evidence="1">
    <location>
        <begin position="162"/>
        <end position="180"/>
    </location>
</feature>
<dbReference type="AlphaFoldDB" id="A0A0L8KX63"/>
<gene>
    <name evidence="2" type="ORF">ADK37_33905</name>
</gene>
<organism evidence="2 3">
    <name type="scientific">Streptomyces resistomycificus</name>
    <dbReference type="NCBI Taxonomy" id="67356"/>
    <lineage>
        <taxon>Bacteria</taxon>
        <taxon>Bacillati</taxon>
        <taxon>Actinomycetota</taxon>
        <taxon>Actinomycetes</taxon>
        <taxon>Kitasatosporales</taxon>
        <taxon>Streptomycetaceae</taxon>
        <taxon>Streptomyces</taxon>
        <taxon>Streptomyces aurantiacus group</taxon>
    </lineage>
</organism>
<accession>A0A0L8KX63</accession>
<proteinExistence type="predicted"/>